<evidence type="ECO:0000256" key="1">
    <source>
        <dbReference type="SAM" id="MobiDB-lite"/>
    </source>
</evidence>
<proteinExistence type="predicted"/>
<organism evidence="2">
    <name type="scientific">freshwater metagenome</name>
    <dbReference type="NCBI Taxonomy" id="449393"/>
    <lineage>
        <taxon>unclassified sequences</taxon>
        <taxon>metagenomes</taxon>
        <taxon>ecological metagenomes</taxon>
    </lineage>
</organism>
<dbReference type="EMBL" id="CAEZSR010000166">
    <property type="protein sequence ID" value="CAB4583011.1"/>
    <property type="molecule type" value="Genomic_DNA"/>
</dbReference>
<name>A0A6J6F2J2_9ZZZZ</name>
<gene>
    <name evidence="2" type="ORF">UFOPK1493_03214</name>
</gene>
<dbReference type="AlphaFoldDB" id="A0A6J6F2J2"/>
<protein>
    <submittedName>
        <fullName evidence="2">Unannotated protein</fullName>
    </submittedName>
</protein>
<sequence length="199" mass="21689">MRSALAVGQTCRVAPQIQDLRPQVDLRVDVGLDADALWDRLIRVVPDGRHVQIARSGPRHIVCEVLGRRGRVVGEFQITWEHVHTGSMHVRSTQLARLAPSKLSGSAKRDQALVDEHYRATITRVSDALRNALVPSPESVRQPVVDPELVRRVATTFAPPPPAAGPDHVGPEHPDVEDLGAGDDDGRQSSATISEPTTR</sequence>
<reference evidence="2" key="1">
    <citation type="submission" date="2020-05" db="EMBL/GenBank/DDBJ databases">
        <authorList>
            <person name="Chiriac C."/>
            <person name="Salcher M."/>
            <person name="Ghai R."/>
            <person name="Kavagutti S V."/>
        </authorList>
    </citation>
    <scope>NUCLEOTIDE SEQUENCE</scope>
</reference>
<accession>A0A6J6F2J2</accession>
<evidence type="ECO:0000313" key="2">
    <source>
        <dbReference type="EMBL" id="CAB4583011.1"/>
    </source>
</evidence>
<feature type="region of interest" description="Disordered" evidence="1">
    <location>
        <begin position="155"/>
        <end position="199"/>
    </location>
</feature>
<feature type="compositionally biased region" description="Polar residues" evidence="1">
    <location>
        <begin position="188"/>
        <end position="199"/>
    </location>
</feature>